<dbReference type="PROSITE" id="PS00624">
    <property type="entry name" value="GMC_OXRED_2"/>
    <property type="match status" value="1"/>
</dbReference>
<comment type="cofactor">
    <cofactor evidence="1 4">
        <name>FAD</name>
        <dbReference type="ChEBI" id="CHEBI:57692"/>
    </cofactor>
</comment>
<dbReference type="PANTHER" id="PTHR11552">
    <property type="entry name" value="GLUCOSE-METHANOL-CHOLINE GMC OXIDOREDUCTASE"/>
    <property type="match status" value="1"/>
</dbReference>
<feature type="active site" description="Proton acceptor" evidence="3">
    <location>
        <position position="567"/>
    </location>
</feature>
<feature type="domain" description="Glucose-methanol-choline oxidoreductase N-terminal" evidence="5">
    <location>
        <begin position="288"/>
        <end position="302"/>
    </location>
</feature>
<dbReference type="Pfam" id="PF05199">
    <property type="entry name" value="GMC_oxred_C"/>
    <property type="match status" value="1"/>
</dbReference>
<reference evidence="6" key="1">
    <citation type="submission" date="2023-03" db="EMBL/GenBank/DDBJ databases">
        <title>Massive genome expansion in bonnet fungi (Mycena s.s.) driven by repeated elements and novel gene families across ecological guilds.</title>
        <authorList>
            <consortium name="Lawrence Berkeley National Laboratory"/>
            <person name="Harder C.B."/>
            <person name="Miyauchi S."/>
            <person name="Viragh M."/>
            <person name="Kuo A."/>
            <person name="Thoen E."/>
            <person name="Andreopoulos B."/>
            <person name="Lu D."/>
            <person name="Skrede I."/>
            <person name="Drula E."/>
            <person name="Henrissat B."/>
            <person name="Morin E."/>
            <person name="Kohler A."/>
            <person name="Barry K."/>
            <person name="LaButti K."/>
            <person name="Morin E."/>
            <person name="Salamov A."/>
            <person name="Lipzen A."/>
            <person name="Mereny Z."/>
            <person name="Hegedus B."/>
            <person name="Baldrian P."/>
            <person name="Stursova M."/>
            <person name="Weitz H."/>
            <person name="Taylor A."/>
            <person name="Grigoriev I.V."/>
            <person name="Nagy L.G."/>
            <person name="Martin F."/>
            <person name="Kauserud H."/>
        </authorList>
    </citation>
    <scope>NUCLEOTIDE SEQUENCE</scope>
    <source>
        <strain evidence="6">CBHHK200</strain>
    </source>
</reference>
<comment type="similarity">
    <text evidence="2">Belongs to the GMC oxidoreductase family.</text>
</comment>
<feature type="active site" description="Proton donor" evidence="3">
    <location>
        <position position="522"/>
    </location>
</feature>
<dbReference type="InterPro" id="IPR012132">
    <property type="entry name" value="GMC_OxRdtase"/>
</dbReference>
<organism evidence="6 7">
    <name type="scientific">Mycena alexandri</name>
    <dbReference type="NCBI Taxonomy" id="1745969"/>
    <lineage>
        <taxon>Eukaryota</taxon>
        <taxon>Fungi</taxon>
        <taxon>Dikarya</taxon>
        <taxon>Basidiomycota</taxon>
        <taxon>Agaricomycotina</taxon>
        <taxon>Agaricomycetes</taxon>
        <taxon>Agaricomycetidae</taxon>
        <taxon>Agaricales</taxon>
        <taxon>Marasmiineae</taxon>
        <taxon>Mycenaceae</taxon>
        <taxon>Mycena</taxon>
    </lineage>
</organism>
<dbReference type="Gene3D" id="3.50.50.60">
    <property type="entry name" value="FAD/NAD(P)-binding domain"/>
    <property type="match status" value="1"/>
</dbReference>
<keyword evidence="4" id="KW-0285">Flavoprotein</keyword>
<dbReference type="GO" id="GO:0050660">
    <property type="term" value="F:flavin adenine dinucleotide binding"/>
    <property type="evidence" value="ECO:0007669"/>
    <property type="project" value="InterPro"/>
</dbReference>
<dbReference type="SUPFAM" id="SSF51905">
    <property type="entry name" value="FAD/NAD(P)-binding domain"/>
    <property type="match status" value="1"/>
</dbReference>
<dbReference type="GO" id="GO:0016614">
    <property type="term" value="F:oxidoreductase activity, acting on CH-OH group of donors"/>
    <property type="evidence" value="ECO:0007669"/>
    <property type="project" value="InterPro"/>
</dbReference>
<evidence type="ECO:0000259" key="5">
    <source>
        <dbReference type="PROSITE" id="PS00624"/>
    </source>
</evidence>
<sequence>MWPFTSKFPAVHAKDVGGLSDPTFDFIVVGGGSAGCCLASRLSEDPNVTVLLLERGPVADDWPAHVPLLSASPYRVGAPLVKLPSLPMPEVDGRVNTSFIGEGLGGGSLVNAMLYTRGISDYNQWKENGRKNWGYNDLVPYFIKSENTLSQPVSNFRGKKGTWINQSFPKPVFGISPRFDDAATSLGIPYSSDFNSPDSPATCCALMDVAIDSKMHRNSTFTAFLSPEIVRTRQNLTICVEAVVNGIKCATVEGSTKPRALGVYFGDAKDSSHTFYAHATREVVLCAGAVASPQILMLSGIGPKAHLASHGIPLIKDLPGVGSYLKDHLGIPVMFKVPLKDSLNIMRASIFRAILEILKYLIFGTSLLAVPFVQTSIFVRSALLNEAMEIPSVTPAELDARDPKNAPDIEIMPIPARASQDPEGPIDRLGVFSMLAAVVRPKSFGTIRLASPDPRTRAEINLGYLTNPDDLPIARKAVRLSLRLAKQMRARGYPLVDLAVPQGADDASVDAFIRKGIHTTYHYTSTCRMAPEDDAQPGVVDDELKIHGVDGLRVADCSSFPDIVCVHPMAPAVVVAEKCADFLKKW</sequence>
<accession>A0AAD6S603</accession>
<gene>
    <name evidence="6" type="ORF">C8F04DRAFT_972764</name>
</gene>
<feature type="binding site" evidence="4">
    <location>
        <position position="244"/>
    </location>
    <ligand>
        <name>FAD</name>
        <dbReference type="ChEBI" id="CHEBI:57692"/>
    </ligand>
</feature>
<dbReference type="InterPro" id="IPR007867">
    <property type="entry name" value="GMC_OxRtase_C"/>
</dbReference>
<proteinExistence type="inferred from homology"/>
<evidence type="ECO:0000256" key="1">
    <source>
        <dbReference type="ARBA" id="ARBA00001974"/>
    </source>
</evidence>
<protein>
    <submittedName>
        <fullName evidence="6">Alcohol oxidase</fullName>
    </submittedName>
</protein>
<dbReference type="InterPro" id="IPR000172">
    <property type="entry name" value="GMC_OxRdtase_N"/>
</dbReference>
<keyword evidence="4" id="KW-0274">FAD</keyword>
<evidence type="ECO:0000313" key="6">
    <source>
        <dbReference type="EMBL" id="KAJ7021480.1"/>
    </source>
</evidence>
<evidence type="ECO:0000256" key="3">
    <source>
        <dbReference type="PIRSR" id="PIRSR000137-1"/>
    </source>
</evidence>
<dbReference type="Gene3D" id="3.30.560.10">
    <property type="entry name" value="Glucose Oxidase, domain 3"/>
    <property type="match status" value="1"/>
</dbReference>
<name>A0AAD6S603_9AGAR</name>
<dbReference type="EMBL" id="JARJCM010000231">
    <property type="protein sequence ID" value="KAJ7021480.1"/>
    <property type="molecule type" value="Genomic_DNA"/>
</dbReference>
<dbReference type="PANTHER" id="PTHR11552:SF219">
    <property type="entry name" value="GLUCOSE-METHANOL-CHOLINE OXIDOREDUCTASE N-TERMINAL DOMAIN-CONTAINING PROTEIN"/>
    <property type="match status" value="1"/>
</dbReference>
<dbReference type="AlphaFoldDB" id="A0AAD6S603"/>
<dbReference type="PIRSF" id="PIRSF000137">
    <property type="entry name" value="Alcohol_oxidase"/>
    <property type="match status" value="1"/>
</dbReference>
<dbReference type="Pfam" id="PF00732">
    <property type="entry name" value="GMC_oxred_N"/>
    <property type="match status" value="1"/>
</dbReference>
<keyword evidence="7" id="KW-1185">Reference proteome</keyword>
<evidence type="ECO:0000256" key="2">
    <source>
        <dbReference type="ARBA" id="ARBA00010790"/>
    </source>
</evidence>
<evidence type="ECO:0000256" key="4">
    <source>
        <dbReference type="PIRSR" id="PIRSR000137-2"/>
    </source>
</evidence>
<comment type="caution">
    <text evidence="6">The sequence shown here is derived from an EMBL/GenBank/DDBJ whole genome shotgun (WGS) entry which is preliminary data.</text>
</comment>
<dbReference type="InterPro" id="IPR036188">
    <property type="entry name" value="FAD/NAD-bd_sf"/>
</dbReference>
<dbReference type="Proteomes" id="UP001218188">
    <property type="component" value="Unassembled WGS sequence"/>
</dbReference>
<evidence type="ECO:0000313" key="7">
    <source>
        <dbReference type="Proteomes" id="UP001218188"/>
    </source>
</evidence>
<dbReference type="SUPFAM" id="SSF54373">
    <property type="entry name" value="FAD-linked reductases, C-terminal domain"/>
    <property type="match status" value="1"/>
</dbReference>